<accession>A0A1H8LJB3</accession>
<evidence type="ECO:0000313" key="1">
    <source>
        <dbReference type="EMBL" id="SEO05250.1"/>
    </source>
</evidence>
<keyword evidence="2" id="KW-1185">Reference proteome</keyword>
<proteinExistence type="predicted"/>
<gene>
    <name evidence="1" type="ORF">SAMN05216388_1007155</name>
</gene>
<sequence>MTRTREQLGLTETQAEIPINVGGEMWTLLDVAQHLYDARRNDEIDRQQASEIAAELQQLRENAREVGDSEMLGVADALEKSARAVLSKSQ</sequence>
<dbReference type="AlphaFoldDB" id="A0A1H8LJB3"/>
<protein>
    <submittedName>
        <fullName evidence="1">Uncharacterized protein</fullName>
    </submittedName>
</protein>
<dbReference type="Proteomes" id="UP000198775">
    <property type="component" value="Unassembled WGS sequence"/>
</dbReference>
<name>A0A1H8LJB3_9EURY</name>
<organism evidence="1 2">
    <name type="scientific">Halorientalis persicus</name>
    <dbReference type="NCBI Taxonomy" id="1367881"/>
    <lineage>
        <taxon>Archaea</taxon>
        <taxon>Methanobacteriati</taxon>
        <taxon>Methanobacteriota</taxon>
        <taxon>Stenosarchaea group</taxon>
        <taxon>Halobacteria</taxon>
        <taxon>Halobacteriales</taxon>
        <taxon>Haloarculaceae</taxon>
        <taxon>Halorientalis</taxon>
    </lineage>
</organism>
<reference evidence="2" key="1">
    <citation type="submission" date="2016-10" db="EMBL/GenBank/DDBJ databases">
        <authorList>
            <person name="Varghese N."/>
            <person name="Submissions S."/>
        </authorList>
    </citation>
    <scope>NUCLEOTIDE SEQUENCE [LARGE SCALE GENOMIC DNA]</scope>
    <source>
        <strain evidence="2">IBRC-M 10043</strain>
    </source>
</reference>
<dbReference type="RefSeq" id="WP_092659588.1">
    <property type="nucleotide sequence ID" value="NZ_FOCX01000007.1"/>
</dbReference>
<evidence type="ECO:0000313" key="2">
    <source>
        <dbReference type="Proteomes" id="UP000198775"/>
    </source>
</evidence>
<dbReference type="EMBL" id="FOCX01000007">
    <property type="protein sequence ID" value="SEO05250.1"/>
    <property type="molecule type" value="Genomic_DNA"/>
</dbReference>